<feature type="transmembrane region" description="Helical" evidence="1">
    <location>
        <begin position="7"/>
        <end position="28"/>
    </location>
</feature>
<dbReference type="AlphaFoldDB" id="A0A318ECS9"/>
<feature type="transmembrane region" description="Helical" evidence="1">
    <location>
        <begin position="119"/>
        <end position="138"/>
    </location>
</feature>
<accession>A0A318ECS9</accession>
<keyword evidence="1" id="KW-0472">Membrane</keyword>
<dbReference type="InterPro" id="IPR058068">
    <property type="entry name" value="LIC_13387-like"/>
</dbReference>
<name>A0A318ECS9_9GAMM</name>
<dbReference type="RefSeq" id="WP_245903812.1">
    <property type="nucleotide sequence ID" value="NZ_CAWNXA010000002.1"/>
</dbReference>
<keyword evidence="1" id="KW-0812">Transmembrane</keyword>
<gene>
    <name evidence="2" type="ORF">C8D93_102133</name>
</gene>
<dbReference type="PROSITE" id="PS51257">
    <property type="entry name" value="PROKAR_LIPOPROTEIN"/>
    <property type="match status" value="1"/>
</dbReference>
<sequence length="139" mass="14866">MGARTVLMLASAAIILVLGCVHLLYTFFGPKLLPRDPGVIASMKATTLVITKETSVWNAWIGFNASHSMAAILFGLVFGYLALVHPALLFGSTYLQLVGLCMLLGFLVLGWLYWFSAPFLGIAVALGCYVASIVLGRLG</sequence>
<keyword evidence="3" id="KW-1185">Reference proteome</keyword>
<keyword evidence="1" id="KW-1133">Transmembrane helix</keyword>
<organism evidence="2 3">
    <name type="scientific">Sinimarinibacterium flocculans</name>
    <dbReference type="NCBI Taxonomy" id="985250"/>
    <lineage>
        <taxon>Bacteria</taxon>
        <taxon>Pseudomonadati</taxon>
        <taxon>Pseudomonadota</taxon>
        <taxon>Gammaproteobacteria</taxon>
        <taxon>Nevskiales</taxon>
        <taxon>Nevskiaceae</taxon>
        <taxon>Sinimarinibacterium</taxon>
    </lineage>
</organism>
<protein>
    <submittedName>
        <fullName evidence="2">Uncharacterized protein</fullName>
    </submittedName>
</protein>
<proteinExistence type="predicted"/>
<feature type="transmembrane region" description="Helical" evidence="1">
    <location>
        <begin position="59"/>
        <end position="82"/>
    </location>
</feature>
<comment type="caution">
    <text evidence="2">The sequence shown here is derived from an EMBL/GenBank/DDBJ whole genome shotgun (WGS) entry which is preliminary data.</text>
</comment>
<evidence type="ECO:0000313" key="2">
    <source>
        <dbReference type="EMBL" id="PXV70281.1"/>
    </source>
</evidence>
<reference evidence="2 3" key="1">
    <citation type="submission" date="2018-04" db="EMBL/GenBank/DDBJ databases">
        <title>Genomic Encyclopedia of Type Strains, Phase IV (KMG-IV): sequencing the most valuable type-strain genomes for metagenomic binning, comparative biology and taxonomic classification.</title>
        <authorList>
            <person name="Goeker M."/>
        </authorList>
    </citation>
    <scope>NUCLEOTIDE SEQUENCE [LARGE SCALE GENOMIC DNA]</scope>
    <source>
        <strain evidence="2 3">DSM 104150</strain>
    </source>
</reference>
<dbReference type="EMBL" id="QICN01000002">
    <property type="protein sequence ID" value="PXV70281.1"/>
    <property type="molecule type" value="Genomic_DNA"/>
</dbReference>
<feature type="transmembrane region" description="Helical" evidence="1">
    <location>
        <begin position="94"/>
        <end position="113"/>
    </location>
</feature>
<dbReference type="NCBIfam" id="NF047765">
    <property type="entry name" value="LIC_13387_fam"/>
    <property type="match status" value="1"/>
</dbReference>
<evidence type="ECO:0000313" key="3">
    <source>
        <dbReference type="Proteomes" id="UP000248330"/>
    </source>
</evidence>
<dbReference type="Proteomes" id="UP000248330">
    <property type="component" value="Unassembled WGS sequence"/>
</dbReference>
<evidence type="ECO:0000256" key="1">
    <source>
        <dbReference type="SAM" id="Phobius"/>
    </source>
</evidence>